<dbReference type="InterPro" id="IPR044824">
    <property type="entry name" value="MAIN-like"/>
</dbReference>
<organism evidence="4 5">
    <name type="scientific">Rhynchospora pubera</name>
    <dbReference type="NCBI Taxonomy" id="906938"/>
    <lineage>
        <taxon>Eukaryota</taxon>
        <taxon>Viridiplantae</taxon>
        <taxon>Streptophyta</taxon>
        <taxon>Embryophyta</taxon>
        <taxon>Tracheophyta</taxon>
        <taxon>Spermatophyta</taxon>
        <taxon>Magnoliopsida</taxon>
        <taxon>Liliopsida</taxon>
        <taxon>Poales</taxon>
        <taxon>Cyperaceae</taxon>
        <taxon>Cyperoideae</taxon>
        <taxon>Rhynchosporeae</taxon>
        <taxon>Rhynchospora</taxon>
    </lineage>
</organism>
<proteinExistence type="predicted"/>
<reference evidence="4" key="1">
    <citation type="submission" date="2022-08" db="EMBL/GenBank/DDBJ databases">
        <authorList>
            <person name="Marques A."/>
        </authorList>
    </citation>
    <scope>NUCLEOTIDE SEQUENCE</scope>
    <source>
        <strain evidence="4">RhyPub2mFocal</strain>
        <tissue evidence="4">Leaves</tissue>
    </source>
</reference>
<evidence type="ECO:0000259" key="3">
    <source>
        <dbReference type="Pfam" id="PF10536"/>
    </source>
</evidence>
<dbReference type="AlphaFoldDB" id="A0AAV8C0S1"/>
<dbReference type="GO" id="GO:0010073">
    <property type="term" value="P:meristem maintenance"/>
    <property type="evidence" value="ECO:0007669"/>
    <property type="project" value="InterPro"/>
</dbReference>
<comment type="caution">
    <text evidence="4">The sequence shown here is derived from an EMBL/GenBank/DDBJ whole genome shotgun (WGS) entry which is preliminary data.</text>
</comment>
<feature type="domain" description="Aminotransferase-like plant mobile" evidence="3">
    <location>
        <begin position="2"/>
        <end position="328"/>
    </location>
</feature>
<evidence type="ECO:0000256" key="1">
    <source>
        <dbReference type="SAM" id="Coils"/>
    </source>
</evidence>
<dbReference type="EMBL" id="JAMFTS010000005">
    <property type="protein sequence ID" value="KAJ4749032.1"/>
    <property type="molecule type" value="Genomic_DNA"/>
</dbReference>
<sequence length="714" mass="82005">MVTPTLFDLAAIAGLRPDGCSVNAAMDVDISLFNDDIKDSRDYTAFFKKFNAKDGPVQFKEHVAFLWYWICRFIACSPARVIVRQYLGLAVCLAQGRKLALGQFVLGELYRAISDVILHLNSEDKRYEFANAGGPIWIYQIWLYAYFPELVHLDELLLPPSPPNYGTRLLYCLPKWGKLNNDDFVENFSFFYNLKDRPDEYYAPFAKRIFGPSWFKFGILDWSNHTTIWCKFLCSAGLHVGLTFSGRYKHTHSGVEYYFPNCVARQFGLNQGVPFLLLYWFCHEYRVPFKSLDDIKRVEEVNAMIHEQYSHKALTPSSCTTNEFDLWWMDYVKSTFRSHISDLKDQLLFTSQSQLPMKSIRLCDVGVLKTSSKSKKLPLAKIVKRARCKSFTLSEKRQPAKKKARQYSPTPSVCKRIAPSKGDTSNDLVLLTRKELIPHSISNQGETDRNYICLMDPNENSSSSLHNKAGGSPDIDSILRSIEVEPDEEGLLAFVNSLSQTTNERASVESVATSSEIKASLEELDLILSKEFTTVCQETTLFERLKELIQFLISQEGHDFIGRGMISALQDINQQIDRMQFTCISACNRITKIAEKQEEENMNEQDLLRIKQLLEDMEVKLHAAEERRNELTACKLEYENKLRELEEGLRKSVEEKARLSCIKRKAQERAVKLTPKFSKFRKEKLAVEKEKAAARQICNDLNLKWLNIGIALQN</sequence>
<dbReference type="Pfam" id="PF10536">
    <property type="entry name" value="PMD"/>
    <property type="match status" value="1"/>
</dbReference>
<accession>A0AAV8C0S1</accession>
<evidence type="ECO:0000313" key="4">
    <source>
        <dbReference type="EMBL" id="KAJ4749032.1"/>
    </source>
</evidence>
<keyword evidence="5" id="KW-1185">Reference proteome</keyword>
<dbReference type="PANTHER" id="PTHR46033:SF67">
    <property type="entry name" value="AMINOTRANSFERASE-LIKE, PLANT MOBILE DOMAIN FAMILY PROTEIN"/>
    <property type="match status" value="1"/>
</dbReference>
<gene>
    <name evidence="4" type="ORF">LUZ62_083437</name>
</gene>
<feature type="coiled-coil region" evidence="1">
    <location>
        <begin position="596"/>
        <end position="655"/>
    </location>
</feature>
<dbReference type="PANTHER" id="PTHR46033">
    <property type="entry name" value="PROTEIN MAIN-LIKE 2"/>
    <property type="match status" value="1"/>
</dbReference>
<evidence type="ECO:0000256" key="2">
    <source>
        <dbReference type="SAM" id="MobiDB-lite"/>
    </source>
</evidence>
<protein>
    <submittedName>
        <fullName evidence="4">Serine/threonine-protein phosphatase 7 long form-like protein</fullName>
    </submittedName>
</protein>
<name>A0AAV8C0S1_9POAL</name>
<evidence type="ECO:0000313" key="5">
    <source>
        <dbReference type="Proteomes" id="UP001140206"/>
    </source>
</evidence>
<dbReference type="Proteomes" id="UP001140206">
    <property type="component" value="Chromosome 5"/>
</dbReference>
<keyword evidence="1" id="KW-0175">Coiled coil</keyword>
<dbReference type="InterPro" id="IPR019557">
    <property type="entry name" value="AminoTfrase-like_pln_mobile"/>
</dbReference>
<feature type="region of interest" description="Disordered" evidence="2">
    <location>
        <begin position="399"/>
        <end position="418"/>
    </location>
</feature>